<protein>
    <submittedName>
        <fullName evidence="6">Transcriptional regulator, TetR family</fullName>
    </submittedName>
</protein>
<dbReference type="InterPro" id="IPR041583">
    <property type="entry name" value="TetR_C_31"/>
</dbReference>
<feature type="domain" description="HTH tetR-type" evidence="5">
    <location>
        <begin position="7"/>
        <end position="67"/>
    </location>
</feature>
<proteinExistence type="predicted"/>
<organism evidence="6 7">
    <name type="scientific">Tsukamurella paurometabola (strain ATCC 8368 / DSM 20162 / CCUG 35730 / CIP 100753 / JCM 10117 / KCTC 9821 / NBRC 16120 / NCIMB 702349 / NCTC 13040)</name>
    <name type="common">Corynebacterium paurometabolum</name>
    <dbReference type="NCBI Taxonomy" id="521096"/>
    <lineage>
        <taxon>Bacteria</taxon>
        <taxon>Bacillati</taxon>
        <taxon>Actinomycetota</taxon>
        <taxon>Actinomycetes</taxon>
        <taxon>Mycobacteriales</taxon>
        <taxon>Tsukamurellaceae</taxon>
        <taxon>Tsukamurella</taxon>
    </lineage>
</organism>
<dbReference type="RefSeq" id="WP_013126891.1">
    <property type="nucleotide sequence ID" value="NC_014158.1"/>
</dbReference>
<dbReference type="InterPro" id="IPR050109">
    <property type="entry name" value="HTH-type_TetR-like_transc_reg"/>
</dbReference>
<dbReference type="InterPro" id="IPR009057">
    <property type="entry name" value="Homeodomain-like_sf"/>
</dbReference>
<evidence type="ECO:0000256" key="1">
    <source>
        <dbReference type="ARBA" id="ARBA00023015"/>
    </source>
</evidence>
<dbReference type="PANTHER" id="PTHR30055">
    <property type="entry name" value="HTH-TYPE TRANSCRIPTIONAL REGULATOR RUTR"/>
    <property type="match status" value="1"/>
</dbReference>
<keyword evidence="3" id="KW-0804">Transcription</keyword>
<dbReference type="eggNOG" id="COG1309">
    <property type="taxonomic scope" value="Bacteria"/>
</dbReference>
<sequence length="201" mass="21805">MPYVDSAVRAPQIVAAARRVLIRDGVARASLRSVAAEAGIPLGTLQHVFPSKQLLLQAVIEQVVDDIADVLRRSAETDGGLEHAIRRGLANFWSELVEGRRELQALQYELTTHAVRTPGLEHLAREQYERYVDAVRHWCVEAATRSGEVSSVPYDRLARLTVAAIDGLILQQIADPDPARSANDLASIADMIVGLAAPSAA</sequence>
<dbReference type="InterPro" id="IPR036271">
    <property type="entry name" value="Tet_transcr_reg_TetR-rel_C_sf"/>
</dbReference>
<dbReference type="EMBL" id="CP001966">
    <property type="protein sequence ID" value="ADG78869.1"/>
    <property type="molecule type" value="Genomic_DNA"/>
</dbReference>
<name>D5UQ99_TSUPD</name>
<evidence type="ECO:0000313" key="7">
    <source>
        <dbReference type="Proteomes" id="UP000001213"/>
    </source>
</evidence>
<dbReference type="PROSITE" id="PS50977">
    <property type="entry name" value="HTH_TETR_2"/>
    <property type="match status" value="1"/>
</dbReference>
<evidence type="ECO:0000256" key="4">
    <source>
        <dbReference type="PROSITE-ProRule" id="PRU00335"/>
    </source>
</evidence>
<dbReference type="Pfam" id="PF00440">
    <property type="entry name" value="TetR_N"/>
    <property type="match status" value="1"/>
</dbReference>
<evidence type="ECO:0000313" key="6">
    <source>
        <dbReference type="EMBL" id="ADG78869.1"/>
    </source>
</evidence>
<dbReference type="SUPFAM" id="SSF48498">
    <property type="entry name" value="Tetracyclin repressor-like, C-terminal domain"/>
    <property type="match status" value="1"/>
</dbReference>
<dbReference type="InterPro" id="IPR001647">
    <property type="entry name" value="HTH_TetR"/>
</dbReference>
<dbReference type="GO" id="GO:0000976">
    <property type="term" value="F:transcription cis-regulatory region binding"/>
    <property type="evidence" value="ECO:0007669"/>
    <property type="project" value="TreeGrafter"/>
</dbReference>
<reference evidence="7" key="1">
    <citation type="submission" date="2010-03" db="EMBL/GenBank/DDBJ databases">
        <title>The complete chromosome of Tsukamurella paurometabola DSM 20162.</title>
        <authorList>
            <consortium name="US DOE Joint Genome Institute (JGI-PGF)"/>
            <person name="Lucas S."/>
            <person name="Copeland A."/>
            <person name="Lapidus A."/>
            <person name="Glavina del Rio T."/>
            <person name="Dalin E."/>
            <person name="Tice H."/>
            <person name="Bruce D."/>
            <person name="Goodwin L."/>
            <person name="Pitluck S."/>
            <person name="Kyrpides N."/>
            <person name="Mavromatis K."/>
            <person name="Ivanova N."/>
            <person name="Mikhailova N."/>
            <person name="Munk A.C."/>
            <person name="Brettin T."/>
            <person name="Detter J.C."/>
            <person name="Tapia R."/>
            <person name="Han C."/>
            <person name="Larimer F."/>
            <person name="Land M."/>
            <person name="Hauser L."/>
            <person name="Markowitz V."/>
            <person name="Cheng J.-F."/>
            <person name="Hugenholtz P."/>
            <person name="Woyke T."/>
            <person name="Wu D."/>
            <person name="Jando M."/>
            <person name="Brambilla E."/>
            <person name="Klenk H.-P."/>
            <person name="Eisen J.A."/>
        </authorList>
    </citation>
    <scope>NUCLEOTIDE SEQUENCE [LARGE SCALE GENOMIC DNA]</scope>
    <source>
        <strain evidence="7">ATCC 8368 / DSM 20162 / CCUG 35730 / CIP 100753 / JCM 10117 / KCTC 9821 / NBRC 16120 / NCIMB 702349 / NCTC 13040</strain>
    </source>
</reference>
<keyword evidence="2 4" id="KW-0238">DNA-binding</keyword>
<gene>
    <name evidence="6" type="ordered locus">Tpau_2260</name>
</gene>
<accession>D5UQ99</accession>
<dbReference type="Pfam" id="PF17940">
    <property type="entry name" value="TetR_C_31"/>
    <property type="match status" value="1"/>
</dbReference>
<dbReference type="AlphaFoldDB" id="D5UQ99"/>
<dbReference type="Proteomes" id="UP000001213">
    <property type="component" value="Chromosome"/>
</dbReference>
<dbReference type="HOGENOM" id="CLU_069356_15_1_11"/>
<dbReference type="STRING" id="521096.Tpau_2260"/>
<evidence type="ECO:0000256" key="2">
    <source>
        <dbReference type="ARBA" id="ARBA00023125"/>
    </source>
</evidence>
<dbReference type="KEGG" id="tpr:Tpau_2260"/>
<dbReference type="SUPFAM" id="SSF46689">
    <property type="entry name" value="Homeodomain-like"/>
    <property type="match status" value="1"/>
</dbReference>
<keyword evidence="1" id="KW-0805">Transcription regulation</keyword>
<evidence type="ECO:0000259" key="5">
    <source>
        <dbReference type="PROSITE" id="PS50977"/>
    </source>
</evidence>
<dbReference type="Gene3D" id="1.10.357.10">
    <property type="entry name" value="Tetracycline Repressor, domain 2"/>
    <property type="match status" value="1"/>
</dbReference>
<dbReference type="GO" id="GO:0003700">
    <property type="term" value="F:DNA-binding transcription factor activity"/>
    <property type="evidence" value="ECO:0007669"/>
    <property type="project" value="TreeGrafter"/>
</dbReference>
<keyword evidence="7" id="KW-1185">Reference proteome</keyword>
<evidence type="ECO:0000256" key="3">
    <source>
        <dbReference type="ARBA" id="ARBA00023163"/>
    </source>
</evidence>
<feature type="DNA-binding region" description="H-T-H motif" evidence="4">
    <location>
        <begin position="30"/>
        <end position="49"/>
    </location>
</feature>
<reference evidence="6 7" key="2">
    <citation type="journal article" date="2011" name="Stand. Genomic Sci.">
        <title>Complete genome sequence of Tsukamurella paurometabola type strain (no. 33).</title>
        <authorList>
            <person name="Munk A.C."/>
            <person name="Lapidus A."/>
            <person name="Lucas S."/>
            <person name="Nolan M."/>
            <person name="Tice H."/>
            <person name="Cheng J.F."/>
            <person name="Del Rio T.G."/>
            <person name="Goodwin L."/>
            <person name="Pitluck S."/>
            <person name="Liolios K."/>
            <person name="Huntemann M."/>
            <person name="Ivanova N."/>
            <person name="Mavromatis K."/>
            <person name="Mikhailova N."/>
            <person name="Pati A."/>
            <person name="Chen A."/>
            <person name="Palaniappan K."/>
            <person name="Tapia R."/>
            <person name="Han C."/>
            <person name="Land M."/>
            <person name="Hauser L."/>
            <person name="Chang Y.J."/>
            <person name="Jeffries C.D."/>
            <person name="Brettin T."/>
            <person name="Yasawong M."/>
            <person name="Brambilla E.M."/>
            <person name="Rohde M."/>
            <person name="Sikorski J."/>
            <person name="Goker M."/>
            <person name="Detter J.C."/>
            <person name="Woyke T."/>
            <person name="Bristow J."/>
            <person name="Eisen J.A."/>
            <person name="Markowitz V."/>
            <person name="Hugenholtz P."/>
            <person name="Kyrpides N.C."/>
            <person name="Klenk H.P."/>
        </authorList>
    </citation>
    <scope>NUCLEOTIDE SEQUENCE [LARGE SCALE GENOMIC DNA]</scope>
    <source>
        <strain evidence="7">ATCC 8368 / DSM 20162 / CCUG 35730 / CIP 100753 / JCM 10117 / KCTC 9821 / NBRC 16120 / NCIMB 702349 / NCTC 13040</strain>
    </source>
</reference>
<dbReference type="PANTHER" id="PTHR30055:SF234">
    <property type="entry name" value="HTH-TYPE TRANSCRIPTIONAL REGULATOR BETI"/>
    <property type="match status" value="1"/>
</dbReference>